<evidence type="ECO:0000313" key="1">
    <source>
        <dbReference type="EMBL" id="KAG8652584.1"/>
    </source>
</evidence>
<proteinExistence type="predicted"/>
<organism evidence="1 2">
    <name type="scientific">Manihot esculenta</name>
    <name type="common">Cassava</name>
    <name type="synonym">Jatropha manihot</name>
    <dbReference type="NCBI Taxonomy" id="3983"/>
    <lineage>
        <taxon>Eukaryota</taxon>
        <taxon>Viridiplantae</taxon>
        <taxon>Streptophyta</taxon>
        <taxon>Embryophyta</taxon>
        <taxon>Tracheophyta</taxon>
        <taxon>Spermatophyta</taxon>
        <taxon>Magnoliopsida</taxon>
        <taxon>eudicotyledons</taxon>
        <taxon>Gunneridae</taxon>
        <taxon>Pentapetalae</taxon>
        <taxon>rosids</taxon>
        <taxon>fabids</taxon>
        <taxon>Malpighiales</taxon>
        <taxon>Euphorbiaceae</taxon>
        <taxon>Crotonoideae</taxon>
        <taxon>Manihoteae</taxon>
        <taxon>Manihot</taxon>
    </lineage>
</organism>
<accession>A0ACB7HKS7</accession>
<reference evidence="2" key="1">
    <citation type="journal article" date="2016" name="Nat. Biotechnol.">
        <title>Sequencing wild and cultivated cassava and related species reveals extensive interspecific hybridization and genetic diversity.</title>
        <authorList>
            <person name="Bredeson J.V."/>
            <person name="Lyons J.B."/>
            <person name="Prochnik S.E."/>
            <person name="Wu G.A."/>
            <person name="Ha C.M."/>
            <person name="Edsinger-Gonzales E."/>
            <person name="Grimwood J."/>
            <person name="Schmutz J."/>
            <person name="Rabbi I.Y."/>
            <person name="Egesi C."/>
            <person name="Nauluvula P."/>
            <person name="Lebot V."/>
            <person name="Ndunguru J."/>
            <person name="Mkamilo G."/>
            <person name="Bart R.S."/>
            <person name="Setter T.L."/>
            <person name="Gleadow R.M."/>
            <person name="Kulakow P."/>
            <person name="Ferguson M.E."/>
            <person name="Rounsley S."/>
            <person name="Rokhsar D.S."/>
        </authorList>
    </citation>
    <scope>NUCLEOTIDE SEQUENCE [LARGE SCALE GENOMIC DNA]</scope>
    <source>
        <strain evidence="2">cv. AM560-2</strain>
    </source>
</reference>
<keyword evidence="2" id="KW-1185">Reference proteome</keyword>
<evidence type="ECO:0000313" key="2">
    <source>
        <dbReference type="Proteomes" id="UP000091857"/>
    </source>
</evidence>
<dbReference type="EMBL" id="CM004392">
    <property type="protein sequence ID" value="KAG8652584.1"/>
    <property type="molecule type" value="Genomic_DNA"/>
</dbReference>
<dbReference type="Proteomes" id="UP000091857">
    <property type="component" value="Chromosome 6"/>
</dbReference>
<name>A0ACB7HKS7_MANES</name>
<sequence>MFNQIPSLLQELAKSHQTLSITKQLHASITRAHLAHDSFYATKILRFYALNNDLRSACNLFDKTPQRSVFLWNSFIRAFARAHKFNEALLLYTKMLGTPIKPDNFTYACLIRACHENFDLDGLRLVHGGLIVSGLGLDSVSCSALVTAYSKMGLVSEARQVFSRISEPDLVLWNSLISGYVYCEFWAEGLRLFNGMRENGKQQPDGYTFVGIISGLMDFSLLGVGLGIHGLCLKSGFDCNAYVGSALVSMYSRFKCMNLAYGVFISLCQPDLVAWSALITGYSQSGDHKKALLFYRNLSVEGKKADTILVASVLAAAGHLADGRCGSEIHGYVLRHGFESNIMVSSALIDMYLKCGYVGFGIRVFDGSPNRNIVSYNSVISGLGLHGLAAQAFKLFEEMIEKGMKPDESTFSSLLCACCHSGLVKDGWEIFRIMVDEFYFPPKTEHYVHIVKLLGMAGQLKEAYNFILSLTQPVDSGIWGALLSCCDNPGSSELAEIVSQHLFDNEPRKGSYRVMLSNIYASDGRWDDVKKMRDDIDNSGVRKIPGVSFIGGSCS</sequence>
<protein>
    <submittedName>
        <fullName evidence="1">Uncharacterized protein</fullName>
    </submittedName>
</protein>
<gene>
    <name evidence="1" type="ORF">MANES_06G108866v8</name>
</gene>
<comment type="caution">
    <text evidence="1">The sequence shown here is derived from an EMBL/GenBank/DDBJ whole genome shotgun (WGS) entry which is preliminary data.</text>
</comment>